<feature type="region of interest" description="Disordered" evidence="1">
    <location>
        <begin position="394"/>
        <end position="422"/>
    </location>
</feature>
<feature type="compositionally biased region" description="Low complexity" evidence="1">
    <location>
        <begin position="538"/>
        <end position="547"/>
    </location>
</feature>
<dbReference type="PANTHER" id="PTHR12783">
    <property type="entry name" value="RALA BINDING PROTEIN 1 RALBP1"/>
    <property type="match status" value="1"/>
</dbReference>
<accession>A0AAV4JD53</accession>
<feature type="region of interest" description="Disordered" evidence="1">
    <location>
        <begin position="1"/>
        <end position="129"/>
    </location>
</feature>
<dbReference type="GO" id="GO:0031267">
    <property type="term" value="F:small GTPase binding"/>
    <property type="evidence" value="ECO:0007669"/>
    <property type="project" value="InterPro"/>
</dbReference>
<dbReference type="Pfam" id="PF00620">
    <property type="entry name" value="RhoGAP"/>
    <property type="match status" value="1"/>
</dbReference>
<feature type="compositionally biased region" description="Basic and acidic residues" evidence="1">
    <location>
        <begin position="993"/>
        <end position="1004"/>
    </location>
</feature>
<dbReference type="Gene3D" id="1.10.555.10">
    <property type="entry name" value="Rho GTPase activation protein"/>
    <property type="match status" value="1"/>
</dbReference>
<dbReference type="Gene3D" id="1.20.58.90">
    <property type="match status" value="1"/>
</dbReference>
<feature type="compositionally biased region" description="Basic and acidic residues" evidence="1">
    <location>
        <begin position="394"/>
        <end position="408"/>
    </location>
</feature>
<name>A0AAV4JD53_9GAST</name>
<evidence type="ECO:0000313" key="4">
    <source>
        <dbReference type="Proteomes" id="UP000762676"/>
    </source>
</evidence>
<dbReference type="InterPro" id="IPR039767">
    <property type="entry name" value="RALBP1"/>
</dbReference>
<proteinExistence type="predicted"/>
<dbReference type="SUPFAM" id="SSF48350">
    <property type="entry name" value="GTPase activation domain, GAP"/>
    <property type="match status" value="1"/>
</dbReference>
<organism evidence="3 4">
    <name type="scientific">Elysia marginata</name>
    <dbReference type="NCBI Taxonomy" id="1093978"/>
    <lineage>
        <taxon>Eukaryota</taxon>
        <taxon>Metazoa</taxon>
        <taxon>Spiralia</taxon>
        <taxon>Lophotrochozoa</taxon>
        <taxon>Mollusca</taxon>
        <taxon>Gastropoda</taxon>
        <taxon>Heterobranchia</taxon>
        <taxon>Euthyneura</taxon>
        <taxon>Panpulmonata</taxon>
        <taxon>Sacoglossa</taxon>
        <taxon>Placobranchoidea</taxon>
        <taxon>Plakobranchidae</taxon>
        <taxon>Elysia</taxon>
    </lineage>
</organism>
<feature type="region of interest" description="Disordered" evidence="1">
    <location>
        <begin position="466"/>
        <end position="797"/>
    </location>
</feature>
<gene>
    <name evidence="3" type="ORF">ElyMa_001525300</name>
</gene>
<feature type="compositionally biased region" description="Basic and acidic residues" evidence="1">
    <location>
        <begin position="679"/>
        <end position="726"/>
    </location>
</feature>
<evidence type="ECO:0000313" key="3">
    <source>
        <dbReference type="EMBL" id="GFS18546.1"/>
    </source>
</evidence>
<evidence type="ECO:0000259" key="2">
    <source>
        <dbReference type="PROSITE" id="PS50238"/>
    </source>
</evidence>
<keyword evidence="4" id="KW-1185">Reference proteome</keyword>
<dbReference type="AlphaFoldDB" id="A0AAV4JD53"/>
<reference evidence="3 4" key="1">
    <citation type="journal article" date="2021" name="Elife">
        <title>Chloroplast acquisition without the gene transfer in kleptoplastic sea slugs, Plakobranchus ocellatus.</title>
        <authorList>
            <person name="Maeda T."/>
            <person name="Takahashi S."/>
            <person name="Yoshida T."/>
            <person name="Shimamura S."/>
            <person name="Takaki Y."/>
            <person name="Nagai Y."/>
            <person name="Toyoda A."/>
            <person name="Suzuki Y."/>
            <person name="Arimoto A."/>
            <person name="Ishii H."/>
            <person name="Satoh N."/>
            <person name="Nishiyama T."/>
            <person name="Hasebe M."/>
            <person name="Maruyama T."/>
            <person name="Minagawa J."/>
            <person name="Obokata J."/>
            <person name="Shigenobu S."/>
        </authorList>
    </citation>
    <scope>NUCLEOTIDE SEQUENCE [LARGE SCALE GENOMIC DNA]</scope>
</reference>
<evidence type="ECO:0000256" key="1">
    <source>
        <dbReference type="SAM" id="MobiDB-lite"/>
    </source>
</evidence>
<dbReference type="GO" id="GO:0007264">
    <property type="term" value="P:small GTPase-mediated signal transduction"/>
    <property type="evidence" value="ECO:0007669"/>
    <property type="project" value="InterPro"/>
</dbReference>
<dbReference type="InterPro" id="IPR000198">
    <property type="entry name" value="RhoGAP_dom"/>
</dbReference>
<dbReference type="InterPro" id="IPR008936">
    <property type="entry name" value="Rho_GTPase_activation_prot"/>
</dbReference>
<feature type="compositionally biased region" description="Low complexity" evidence="1">
    <location>
        <begin position="409"/>
        <end position="422"/>
    </location>
</feature>
<feature type="compositionally biased region" description="Basic and acidic residues" evidence="1">
    <location>
        <begin position="746"/>
        <end position="757"/>
    </location>
</feature>
<sequence length="1011" mass="113788">MSFESQDIDTGDDDRKRDSSRKRDGKREKREKGYQMFEAEDSDDETFALAEDLKSPSKQKKERAKPTFKFPVRKEKTKEKEDKKDKEAKAEEKEKKKEEKEKKKHKKDKKKSKHGHQDPTPAIATPSVTENPIFGVPLATAVERNRSHDGIELPALVRECIDYIEEFGLACEGIYRLSGVKSKVQHLKDCYNCQEPVHLLEHEPNVVASLLKLFLRELPEPVLTTALMPKFEEASTIKNKQKKIEAFIRVIADLPTCNRLLLSWMIVHMTHVIELAKENKMSLQNVSIVLSPTMQISHRVLNVLFSNVSELFGDVQLRRYVPPLKPAHSKWCLDLPDNLTALEEELAKQESLLNQLHAELHSGKEDPEISEQLWEVQRVVTQLKRKIKMGKKNVELAERRRSNMDAKRSSNSSLPSLSAPEELQLDLRPAPTVGATTVITTVEVETHPTEKADAIKRLSKEIDKVKDSAHQSVKGSKESGADASKDIGANSAEGTEAADGEAGSKDSSKQGAEVDSSTKRMSDPKNASQDCHEPQSIEESSTKSSTGKGSGEGGKPDAVVKSTKEEKVEEKQAFEAAGDKTADSKDEEKEAMHKSKDATQEQEEKASEAVEIRETSKKVGIDRKSSRESFESKESEGEKTIQKEERKFAQEEKVATVEEGPRVIQTPPTPTGASFPPESEQKQTSEALVGDKKDNKKSVKFAEEKKFTPEKEEKLQENVEESEAKKTPPVPSTQNTTPKEPPLSQEKPKPKKYEYRKPPNPPFVSTSLLKPMKAEPPKPRPVADKSVEEESPQQETERWRELEEELLGRGDEEEVERLLEEEYALKLEEEELLAIGFTGWKVFRRSAKIRGSVSFGFGSAMARLVPTVVLIPCENRSVLHNIRKLVLKQRETELGRKADEINNAHNGHSMFKAVEELNKKQQENLKVEDTNGKLAINPNDTLNIIASFFKEKFQSETATEIEAFTGSPRKLHQPSTKEENKKSFNNLNNNRAPGEDGIHAELLKTQHTRAK</sequence>
<feature type="region of interest" description="Disordered" evidence="1">
    <location>
        <begin position="966"/>
        <end position="1011"/>
    </location>
</feature>
<feature type="compositionally biased region" description="Basic and acidic residues" evidence="1">
    <location>
        <begin position="13"/>
        <end position="33"/>
    </location>
</feature>
<feature type="compositionally biased region" description="Low complexity" evidence="1">
    <location>
        <begin position="492"/>
        <end position="501"/>
    </location>
</feature>
<feature type="compositionally biased region" description="Basic and acidic residues" evidence="1">
    <location>
        <begin position="562"/>
        <end position="661"/>
    </location>
</feature>
<dbReference type="PANTHER" id="PTHR12783:SF5">
    <property type="entry name" value="RALA-BINDING PROTEIN 1"/>
    <property type="match status" value="1"/>
</dbReference>
<protein>
    <submittedName>
        <fullName evidence="3">RalA-binding protein 1</fullName>
    </submittedName>
</protein>
<feature type="compositionally biased region" description="Acidic residues" evidence="1">
    <location>
        <begin position="1"/>
        <end position="12"/>
    </location>
</feature>
<dbReference type="SMART" id="SM00324">
    <property type="entry name" value="RhoGAP"/>
    <property type="match status" value="1"/>
</dbReference>
<dbReference type="PROSITE" id="PS50238">
    <property type="entry name" value="RHOGAP"/>
    <property type="match status" value="1"/>
</dbReference>
<feature type="compositionally biased region" description="Basic residues" evidence="1">
    <location>
        <begin position="102"/>
        <end position="114"/>
    </location>
</feature>
<dbReference type="GO" id="GO:0005096">
    <property type="term" value="F:GTPase activator activity"/>
    <property type="evidence" value="ECO:0007669"/>
    <property type="project" value="InterPro"/>
</dbReference>
<feature type="domain" description="Rho-GAP" evidence="2">
    <location>
        <begin position="136"/>
        <end position="320"/>
    </location>
</feature>
<dbReference type="Proteomes" id="UP000762676">
    <property type="component" value="Unassembled WGS sequence"/>
</dbReference>
<feature type="compositionally biased region" description="Basic and acidic residues" evidence="1">
    <location>
        <begin position="72"/>
        <end position="101"/>
    </location>
</feature>
<comment type="caution">
    <text evidence="3">The sequence shown here is derived from an EMBL/GenBank/DDBJ whole genome shotgun (WGS) entry which is preliminary data.</text>
</comment>
<dbReference type="FunFam" id="1.10.555.10:FF:000027">
    <property type="entry name" value="RalA-binding protein 1"/>
    <property type="match status" value="1"/>
</dbReference>
<feature type="compositionally biased region" description="Basic and acidic residues" evidence="1">
    <location>
        <begin position="466"/>
        <end position="485"/>
    </location>
</feature>
<dbReference type="EMBL" id="BMAT01002998">
    <property type="protein sequence ID" value="GFS18546.1"/>
    <property type="molecule type" value="Genomic_DNA"/>
</dbReference>
<feature type="compositionally biased region" description="Basic and acidic residues" evidence="1">
    <location>
        <begin position="772"/>
        <end position="788"/>
    </location>
</feature>